<feature type="region of interest" description="Disordered" evidence="1">
    <location>
        <begin position="72"/>
        <end position="91"/>
    </location>
</feature>
<organism evidence="2 3">
    <name type="scientific">Suillus subaureus</name>
    <dbReference type="NCBI Taxonomy" id="48587"/>
    <lineage>
        <taxon>Eukaryota</taxon>
        <taxon>Fungi</taxon>
        <taxon>Dikarya</taxon>
        <taxon>Basidiomycota</taxon>
        <taxon>Agaricomycotina</taxon>
        <taxon>Agaricomycetes</taxon>
        <taxon>Agaricomycetidae</taxon>
        <taxon>Boletales</taxon>
        <taxon>Suillineae</taxon>
        <taxon>Suillaceae</taxon>
        <taxon>Suillus</taxon>
    </lineage>
</organism>
<evidence type="ECO:0000313" key="3">
    <source>
        <dbReference type="Proteomes" id="UP000807769"/>
    </source>
</evidence>
<dbReference type="Proteomes" id="UP000807769">
    <property type="component" value="Unassembled WGS sequence"/>
</dbReference>
<dbReference type="RefSeq" id="XP_041196060.1">
    <property type="nucleotide sequence ID" value="XM_041339657.1"/>
</dbReference>
<comment type="caution">
    <text evidence="2">The sequence shown here is derived from an EMBL/GenBank/DDBJ whole genome shotgun (WGS) entry which is preliminary data.</text>
</comment>
<evidence type="ECO:0000313" key="2">
    <source>
        <dbReference type="EMBL" id="KAG1820993.1"/>
    </source>
</evidence>
<accession>A0A9P7JGI0</accession>
<reference evidence="2" key="1">
    <citation type="journal article" date="2020" name="New Phytol.">
        <title>Comparative genomics reveals dynamic genome evolution in host specialist ectomycorrhizal fungi.</title>
        <authorList>
            <person name="Lofgren L.A."/>
            <person name="Nguyen N.H."/>
            <person name="Vilgalys R."/>
            <person name="Ruytinx J."/>
            <person name="Liao H.L."/>
            <person name="Branco S."/>
            <person name="Kuo A."/>
            <person name="LaButti K."/>
            <person name="Lipzen A."/>
            <person name="Andreopoulos W."/>
            <person name="Pangilinan J."/>
            <person name="Riley R."/>
            <person name="Hundley H."/>
            <person name="Na H."/>
            <person name="Barry K."/>
            <person name="Grigoriev I.V."/>
            <person name="Stajich J.E."/>
            <person name="Kennedy P.G."/>
        </authorList>
    </citation>
    <scope>NUCLEOTIDE SEQUENCE</scope>
    <source>
        <strain evidence="2">MN1</strain>
    </source>
</reference>
<protein>
    <submittedName>
        <fullName evidence="2">Uncharacterized protein</fullName>
    </submittedName>
</protein>
<keyword evidence="3" id="KW-1185">Reference proteome</keyword>
<name>A0A9P7JGI0_9AGAM</name>
<dbReference type="OrthoDB" id="2691758at2759"/>
<dbReference type="GeneID" id="64633673"/>
<feature type="region of interest" description="Disordered" evidence="1">
    <location>
        <begin position="29"/>
        <end position="53"/>
    </location>
</feature>
<evidence type="ECO:0000256" key="1">
    <source>
        <dbReference type="SAM" id="MobiDB-lite"/>
    </source>
</evidence>
<proteinExistence type="predicted"/>
<gene>
    <name evidence="2" type="ORF">BJ212DRAFT_1478094</name>
</gene>
<dbReference type="AlphaFoldDB" id="A0A9P7JGI0"/>
<sequence length="154" mass="16875">MWEVPDGLSAHLSSSDANTSIANQYCKPEVAPLPAQPPSGGGIAPLDHERDIDGGEDISLAQRRLQCQNRQLPPRFRDVLPQPPPMVPMEVQAQPPESVRSVVTSAQPLTVHACTVFHTPPNIFGLVHQYFSLQPPSHNPEEYITLTDLSFIPV</sequence>
<dbReference type="EMBL" id="JABBWG010000007">
    <property type="protein sequence ID" value="KAG1820993.1"/>
    <property type="molecule type" value="Genomic_DNA"/>
</dbReference>